<accession>A0A8D2KSL9</accession>
<evidence type="ECO:0000256" key="9">
    <source>
        <dbReference type="ARBA" id="ARBA00022989"/>
    </source>
</evidence>
<dbReference type="Gene3D" id="1.20.1070.10">
    <property type="entry name" value="Rhodopsin 7-helix transmembrane proteins"/>
    <property type="match status" value="1"/>
</dbReference>
<keyword evidence="3" id="KW-1003">Cell membrane</keyword>
<reference evidence="16" key="1">
    <citation type="submission" date="2025-08" db="UniProtKB">
        <authorList>
            <consortium name="Ensembl"/>
        </authorList>
    </citation>
    <scope>IDENTIFICATION</scope>
</reference>
<feature type="transmembrane region" description="Helical" evidence="13">
    <location>
        <begin position="113"/>
        <end position="140"/>
    </location>
</feature>
<dbReference type="PANTHER" id="PTHR12011">
    <property type="entry name" value="ADHESION G-PROTEIN COUPLED RECEPTOR"/>
    <property type="match status" value="1"/>
</dbReference>
<evidence type="ECO:0000256" key="10">
    <source>
        <dbReference type="ARBA" id="ARBA00023136"/>
    </source>
</evidence>
<reference evidence="16" key="2">
    <citation type="submission" date="2025-09" db="UniProtKB">
        <authorList>
            <consortium name="Ensembl"/>
        </authorList>
    </citation>
    <scope>IDENTIFICATION</scope>
</reference>
<proteinExistence type="inferred from homology"/>
<feature type="transmembrane region" description="Helical" evidence="13">
    <location>
        <begin position="292"/>
        <end position="317"/>
    </location>
</feature>
<dbReference type="GO" id="GO:0005886">
    <property type="term" value="C:plasma membrane"/>
    <property type="evidence" value="ECO:0007669"/>
    <property type="project" value="UniProtKB-SubCell"/>
</dbReference>
<keyword evidence="11" id="KW-1015">Disulfide bond</keyword>
<dbReference type="SMART" id="SM00303">
    <property type="entry name" value="GPS"/>
    <property type="match status" value="1"/>
</dbReference>
<keyword evidence="4" id="KW-0245">EGF-like domain</keyword>
<evidence type="ECO:0000256" key="13">
    <source>
        <dbReference type="SAM" id="Phobius"/>
    </source>
</evidence>
<evidence type="ECO:0000313" key="17">
    <source>
        <dbReference type="Proteomes" id="UP000694545"/>
    </source>
</evidence>
<dbReference type="GO" id="GO:0007166">
    <property type="term" value="P:cell surface receptor signaling pathway"/>
    <property type="evidence" value="ECO:0007669"/>
    <property type="project" value="InterPro"/>
</dbReference>
<name>A0A8D2KSL9_VARKO</name>
<comment type="subcellular location">
    <subcellularLocation>
        <location evidence="1">Cell membrane</location>
        <topology evidence="1">Multi-pass membrane protein</topology>
    </subcellularLocation>
</comment>
<evidence type="ECO:0000256" key="1">
    <source>
        <dbReference type="ARBA" id="ARBA00004651"/>
    </source>
</evidence>
<dbReference type="PRINTS" id="PR01128">
    <property type="entry name" value="EMR1HORMONER"/>
</dbReference>
<dbReference type="OMA" id="NYSNMNR"/>
<dbReference type="PANTHER" id="PTHR12011:SF433">
    <property type="entry name" value="ADHESION G PROTEIN-COUPLED RECEPTOR E1-LIKE-RELATED"/>
    <property type="match status" value="1"/>
</dbReference>
<evidence type="ECO:0000256" key="12">
    <source>
        <dbReference type="ARBA" id="ARBA00023180"/>
    </source>
</evidence>
<feature type="transmembrane region" description="Helical" evidence="13">
    <location>
        <begin position="262"/>
        <end position="280"/>
    </location>
</feature>
<evidence type="ECO:0000259" key="15">
    <source>
        <dbReference type="PROSITE" id="PS50261"/>
    </source>
</evidence>
<comment type="similarity">
    <text evidence="2">Belongs to the G-protein coupled receptor 2 family. Adhesion G-protein coupled receptor (ADGR) subfamily.</text>
</comment>
<evidence type="ECO:0000256" key="8">
    <source>
        <dbReference type="ARBA" id="ARBA00022837"/>
    </source>
</evidence>
<dbReference type="InterPro" id="IPR057244">
    <property type="entry name" value="GAIN_B"/>
</dbReference>
<dbReference type="Pfam" id="PF01825">
    <property type="entry name" value="GPS"/>
    <property type="match status" value="1"/>
</dbReference>
<evidence type="ECO:0000256" key="4">
    <source>
        <dbReference type="ARBA" id="ARBA00022536"/>
    </source>
</evidence>
<dbReference type="InterPro" id="IPR017981">
    <property type="entry name" value="GPCR_2-like_7TM"/>
</dbReference>
<dbReference type="PRINTS" id="PR00249">
    <property type="entry name" value="GPCRSECRETIN"/>
</dbReference>
<evidence type="ECO:0000259" key="14">
    <source>
        <dbReference type="PROSITE" id="PS50221"/>
    </source>
</evidence>
<sequence>FISYNGLESLLSFQKNATLLGNETLKGGRVNSRVVSTATSSSRKNISSPVNLTLRHTEEKMICVHWNSAGGGGAWSQEGCQCLHSNGTHSTCSCQFLPSFAMLMAVTPVKGDLILIILGYIGLSISLFCLFLTIVTFLLCPSSQNKSTFIHLQLSLCLFFADLFFIVGSDKTHNKVLCSVIAGALHYLFLACFVWMFLEGVNLYLIIRNLKVANYSGTSKSIKISMYVFGYGIPAMIVAISAAINPSAYGTSFHCWLSPEKGFNWSFLGPVCAIIVVSNDQFSFCKNNKMNGFYLFICLLLTFKAIAHVFILGMTWFLGLFQFGTAAVVMAYLFTIFNSVQGFFIFLVHCLLNKKVMS</sequence>
<feature type="transmembrane region" description="Helical" evidence="13">
    <location>
        <begin position="228"/>
        <end position="250"/>
    </location>
</feature>
<feature type="domain" description="G-protein coupled receptors family 2 profile 2" evidence="15">
    <location>
        <begin position="115"/>
        <end position="353"/>
    </location>
</feature>
<dbReference type="PROSITE" id="PS50261">
    <property type="entry name" value="G_PROTEIN_RECEP_F2_4"/>
    <property type="match status" value="1"/>
</dbReference>
<feature type="transmembrane region" description="Helical" evidence="13">
    <location>
        <begin position="187"/>
        <end position="207"/>
    </location>
</feature>
<dbReference type="FunFam" id="1.20.1070.10:FF:000054">
    <property type="entry name" value="Adhesion G protein-coupled receptor E3"/>
    <property type="match status" value="1"/>
</dbReference>
<dbReference type="InterPro" id="IPR000832">
    <property type="entry name" value="GPCR_2_secretin-like"/>
</dbReference>
<keyword evidence="7" id="KW-0677">Repeat</keyword>
<feature type="domain" description="GAIN-B" evidence="14">
    <location>
        <begin position="1"/>
        <end position="110"/>
    </location>
</feature>
<evidence type="ECO:0000256" key="11">
    <source>
        <dbReference type="ARBA" id="ARBA00023157"/>
    </source>
</evidence>
<dbReference type="Ensembl" id="ENSVKKT00000005253.1">
    <property type="protein sequence ID" value="ENSVKKP00000005111.1"/>
    <property type="gene ID" value="ENSVKKG00000003791.1"/>
</dbReference>
<evidence type="ECO:0000256" key="3">
    <source>
        <dbReference type="ARBA" id="ARBA00022475"/>
    </source>
</evidence>
<dbReference type="InterPro" id="IPR001740">
    <property type="entry name" value="GPCR_2_EMR1-like_rcpt"/>
</dbReference>
<dbReference type="InterPro" id="IPR046338">
    <property type="entry name" value="GAIN_dom_sf"/>
</dbReference>
<keyword evidence="12" id="KW-0325">Glycoprotein</keyword>
<keyword evidence="10 13" id="KW-0472">Membrane</keyword>
<dbReference type="PROSITE" id="PS50221">
    <property type="entry name" value="GAIN_B"/>
    <property type="match status" value="1"/>
</dbReference>
<dbReference type="Pfam" id="PF00002">
    <property type="entry name" value="7tm_2"/>
    <property type="match status" value="1"/>
</dbReference>
<dbReference type="InterPro" id="IPR017983">
    <property type="entry name" value="GPCR_2_secretin-like_CS"/>
</dbReference>
<keyword evidence="17" id="KW-1185">Reference proteome</keyword>
<keyword evidence="6" id="KW-0732">Signal</keyword>
<evidence type="ECO:0000256" key="5">
    <source>
        <dbReference type="ARBA" id="ARBA00022692"/>
    </source>
</evidence>
<protein>
    <submittedName>
        <fullName evidence="16">Uncharacterized protein</fullName>
    </submittedName>
</protein>
<feature type="transmembrane region" description="Helical" evidence="13">
    <location>
        <begin position="149"/>
        <end position="167"/>
    </location>
</feature>
<evidence type="ECO:0000313" key="16">
    <source>
        <dbReference type="Ensembl" id="ENSVKKP00000005111.1"/>
    </source>
</evidence>
<dbReference type="Gene3D" id="2.60.220.50">
    <property type="match status" value="1"/>
</dbReference>
<dbReference type="GO" id="GO:0007189">
    <property type="term" value="P:adenylate cyclase-activating G protein-coupled receptor signaling pathway"/>
    <property type="evidence" value="ECO:0007669"/>
    <property type="project" value="TreeGrafter"/>
</dbReference>
<dbReference type="InterPro" id="IPR000203">
    <property type="entry name" value="GPS"/>
</dbReference>
<dbReference type="GO" id="GO:0004930">
    <property type="term" value="F:G protein-coupled receptor activity"/>
    <property type="evidence" value="ECO:0007669"/>
    <property type="project" value="InterPro"/>
</dbReference>
<evidence type="ECO:0000256" key="7">
    <source>
        <dbReference type="ARBA" id="ARBA00022737"/>
    </source>
</evidence>
<feature type="transmembrane region" description="Helical" evidence="13">
    <location>
        <begin position="329"/>
        <end position="352"/>
    </location>
</feature>
<evidence type="ECO:0000256" key="2">
    <source>
        <dbReference type="ARBA" id="ARBA00007343"/>
    </source>
</evidence>
<keyword evidence="5 13" id="KW-0812">Transmembrane</keyword>
<dbReference type="PROSITE" id="PS00650">
    <property type="entry name" value="G_PROTEIN_RECEP_F2_2"/>
    <property type="match status" value="1"/>
</dbReference>
<dbReference type="Proteomes" id="UP000694545">
    <property type="component" value="Unplaced"/>
</dbReference>
<dbReference type="AlphaFoldDB" id="A0A8D2KSL9"/>
<keyword evidence="9 13" id="KW-1133">Transmembrane helix</keyword>
<keyword evidence="8" id="KW-0106">Calcium</keyword>
<evidence type="ECO:0000256" key="6">
    <source>
        <dbReference type="ARBA" id="ARBA00022729"/>
    </source>
</evidence>
<organism evidence="16 17">
    <name type="scientific">Varanus komodoensis</name>
    <name type="common">Komodo dragon</name>
    <dbReference type="NCBI Taxonomy" id="61221"/>
    <lineage>
        <taxon>Eukaryota</taxon>
        <taxon>Metazoa</taxon>
        <taxon>Chordata</taxon>
        <taxon>Craniata</taxon>
        <taxon>Vertebrata</taxon>
        <taxon>Euteleostomi</taxon>
        <taxon>Lepidosauria</taxon>
        <taxon>Squamata</taxon>
        <taxon>Bifurcata</taxon>
        <taxon>Unidentata</taxon>
        <taxon>Episquamata</taxon>
        <taxon>Toxicofera</taxon>
        <taxon>Anguimorpha</taxon>
        <taxon>Paleoanguimorpha</taxon>
        <taxon>Varanoidea</taxon>
        <taxon>Varanidae</taxon>
        <taxon>Varanus</taxon>
    </lineage>
</organism>